<accession>N1PEE6</accession>
<dbReference type="OMA" id="TTMRCAP"/>
<dbReference type="OrthoDB" id="10308424at2759"/>
<dbReference type="Proteomes" id="UP000016933">
    <property type="component" value="Unassembled WGS sequence"/>
</dbReference>
<dbReference type="EMBL" id="KB446543">
    <property type="protein sequence ID" value="EME40702.1"/>
    <property type="molecule type" value="Genomic_DNA"/>
</dbReference>
<gene>
    <name evidence="1" type="ORF">DOTSEDRAFT_55839</name>
</gene>
<evidence type="ECO:0000313" key="2">
    <source>
        <dbReference type="Proteomes" id="UP000016933"/>
    </source>
</evidence>
<reference evidence="2" key="1">
    <citation type="journal article" date="2012" name="PLoS Genet.">
        <title>The genomes of the fungal plant pathogens Cladosporium fulvum and Dothistroma septosporum reveal adaptation to different hosts and lifestyles but also signatures of common ancestry.</title>
        <authorList>
            <person name="de Wit P.J.G.M."/>
            <person name="van der Burgt A."/>
            <person name="Oekmen B."/>
            <person name="Stergiopoulos I."/>
            <person name="Abd-Elsalam K.A."/>
            <person name="Aerts A.L."/>
            <person name="Bahkali A.H."/>
            <person name="Beenen H.G."/>
            <person name="Chettri P."/>
            <person name="Cox M.P."/>
            <person name="Datema E."/>
            <person name="de Vries R.P."/>
            <person name="Dhillon B."/>
            <person name="Ganley A.R."/>
            <person name="Griffiths S.A."/>
            <person name="Guo Y."/>
            <person name="Hamelin R.C."/>
            <person name="Henrissat B."/>
            <person name="Kabir M.S."/>
            <person name="Jashni M.K."/>
            <person name="Kema G."/>
            <person name="Klaubauf S."/>
            <person name="Lapidus A."/>
            <person name="Levasseur A."/>
            <person name="Lindquist E."/>
            <person name="Mehrabi R."/>
            <person name="Ohm R.A."/>
            <person name="Owen T.J."/>
            <person name="Salamov A."/>
            <person name="Schwelm A."/>
            <person name="Schijlen E."/>
            <person name="Sun H."/>
            <person name="van den Burg H.A."/>
            <person name="van Ham R.C.H.J."/>
            <person name="Zhang S."/>
            <person name="Goodwin S.B."/>
            <person name="Grigoriev I.V."/>
            <person name="Collemare J."/>
            <person name="Bradshaw R.E."/>
        </authorList>
    </citation>
    <scope>NUCLEOTIDE SEQUENCE [LARGE SCALE GENOMIC DNA]</scope>
    <source>
        <strain evidence="2">NZE10 / CBS 128990</strain>
    </source>
</reference>
<dbReference type="HOGENOM" id="CLU_1594505_0_0_1"/>
<evidence type="ECO:0000313" key="1">
    <source>
        <dbReference type="EMBL" id="EME40702.1"/>
    </source>
</evidence>
<name>N1PEE6_DOTSN</name>
<proteinExistence type="predicted"/>
<protein>
    <recommendedName>
        <fullName evidence="3">SnoaL-like domain-containing protein</fullName>
    </recommendedName>
</protein>
<dbReference type="AlphaFoldDB" id="N1PEE6"/>
<dbReference type="eggNOG" id="ENOG502R11M">
    <property type="taxonomic scope" value="Eukaryota"/>
</dbReference>
<reference evidence="1 2" key="2">
    <citation type="journal article" date="2012" name="PLoS Pathog.">
        <title>Diverse lifestyles and strategies of plant pathogenesis encoded in the genomes of eighteen Dothideomycetes fungi.</title>
        <authorList>
            <person name="Ohm R.A."/>
            <person name="Feau N."/>
            <person name="Henrissat B."/>
            <person name="Schoch C.L."/>
            <person name="Horwitz B.A."/>
            <person name="Barry K.W."/>
            <person name="Condon B.J."/>
            <person name="Copeland A.C."/>
            <person name="Dhillon B."/>
            <person name="Glaser F."/>
            <person name="Hesse C.N."/>
            <person name="Kosti I."/>
            <person name="LaButti K."/>
            <person name="Lindquist E.A."/>
            <person name="Lucas S."/>
            <person name="Salamov A.A."/>
            <person name="Bradshaw R.E."/>
            <person name="Ciuffetti L."/>
            <person name="Hamelin R.C."/>
            <person name="Kema G.H.J."/>
            <person name="Lawrence C."/>
            <person name="Scott J.A."/>
            <person name="Spatafora J.W."/>
            <person name="Turgeon B.G."/>
            <person name="de Wit P.J.G.M."/>
            <person name="Zhong S."/>
            <person name="Goodwin S.B."/>
            <person name="Grigoriev I.V."/>
        </authorList>
    </citation>
    <scope>NUCLEOTIDE SEQUENCE [LARGE SCALE GENOMIC DNA]</scope>
    <source>
        <strain evidence="2">NZE10 / CBS 128990</strain>
    </source>
</reference>
<evidence type="ECO:0008006" key="3">
    <source>
        <dbReference type="Google" id="ProtNLM"/>
    </source>
</evidence>
<sequence length="167" mass="18874">MSDSRPWLQDLTDIRHTGLSNDSPHETELLSRQVHKALNEGQFDHGVWSRVSEHFQHVTPDFSGFTDVGRGVMYLQDILNARKRMTEANPAYRSVVTDSHTYVEKSLRNADVMLVLRHVGLAGGREEDGVQILRWKKVMGVWMCTKSTTMRCAPVLADEITTHLAGS</sequence>
<keyword evidence="2" id="KW-1185">Reference proteome</keyword>
<organism evidence="1 2">
    <name type="scientific">Dothistroma septosporum (strain NZE10 / CBS 128990)</name>
    <name type="common">Red band needle blight fungus</name>
    <name type="synonym">Mycosphaerella pini</name>
    <dbReference type="NCBI Taxonomy" id="675120"/>
    <lineage>
        <taxon>Eukaryota</taxon>
        <taxon>Fungi</taxon>
        <taxon>Dikarya</taxon>
        <taxon>Ascomycota</taxon>
        <taxon>Pezizomycotina</taxon>
        <taxon>Dothideomycetes</taxon>
        <taxon>Dothideomycetidae</taxon>
        <taxon>Mycosphaerellales</taxon>
        <taxon>Mycosphaerellaceae</taxon>
        <taxon>Dothistroma</taxon>
    </lineage>
</organism>